<gene>
    <name evidence="2" type="ORF">BN1048_00961</name>
</gene>
<dbReference type="Proteomes" id="UP000044136">
    <property type="component" value="Unassembled WGS sequence"/>
</dbReference>
<evidence type="ECO:0000256" key="1">
    <source>
        <dbReference type="SAM" id="Phobius"/>
    </source>
</evidence>
<dbReference type="eggNOG" id="ENOG5034BEX">
    <property type="taxonomic scope" value="Bacteria"/>
</dbReference>
<dbReference type="AlphaFoldDB" id="A0A078M519"/>
<protein>
    <recommendedName>
        <fullName evidence="4">Nudix hydrolase domain-containing protein</fullName>
    </recommendedName>
</protein>
<evidence type="ECO:0000313" key="2">
    <source>
        <dbReference type="EMBL" id="CEA00442.1"/>
    </source>
</evidence>
<sequence>MLYIKYSRILYGEVITIRRLIKKIVVWSDSQILQIFIITLLFLFIFLLFIYTQNDVLTLVDVTIISTFLITFFVSVLFNKSIDKLRVHVEDEIKVNYNADKLMKRYPAEIEEGSFFKNRGELCPIIVLYTHEPNKEIHISDSDKQYVLPNIITNYVDKILNAHKASKINHKKMVRLDDVRKTDKGVELFTSRTTYLDTLLTNRAIDYTLANRLTIRDVLEPGPYINDLKTSTLSNHLGFNIMVFDNEDNVILTKRAKSVTTAKGKWSFGGSGSLKLDNALNDNRELKIAGIEKSVKVNLENTLGINSKYIDFNLERDLICVYREMFEGGKPHFLLKCSINLSSDKIYSTFDTYKQKLTKKRKNKKELHITEIKLMNFSSLKNLNSHNNLRIGNENLELAHTVSSALKVAIYLLDR</sequence>
<dbReference type="HOGENOM" id="CLU_661865_0_0_9"/>
<feature type="transmembrane region" description="Helical" evidence="1">
    <location>
        <begin position="57"/>
        <end position="78"/>
    </location>
</feature>
<reference evidence="2 3" key="1">
    <citation type="submission" date="2014-07" db="EMBL/GenBank/DDBJ databases">
        <authorList>
            <person name="Urmite Genomes Urmite Genomes"/>
        </authorList>
    </citation>
    <scope>NUCLEOTIDE SEQUENCE [LARGE SCALE GENOMIC DNA]</scope>
    <source>
        <strain evidence="2 3">13MG44_air</strain>
    </source>
</reference>
<keyword evidence="1" id="KW-0472">Membrane</keyword>
<dbReference type="EMBL" id="CCSE01000001">
    <property type="protein sequence ID" value="CEA00442.1"/>
    <property type="molecule type" value="Genomic_DNA"/>
</dbReference>
<keyword evidence="3" id="KW-1185">Reference proteome</keyword>
<dbReference type="Gene3D" id="3.90.79.10">
    <property type="entry name" value="Nucleoside Triphosphate Pyrophosphohydrolase"/>
    <property type="match status" value="1"/>
</dbReference>
<keyword evidence="1" id="KW-1133">Transmembrane helix</keyword>
<evidence type="ECO:0000313" key="3">
    <source>
        <dbReference type="Proteomes" id="UP000044136"/>
    </source>
</evidence>
<name>A0A078M519_9STAP</name>
<accession>A0A078M519</accession>
<keyword evidence="1" id="KW-0812">Transmembrane</keyword>
<organism evidence="2 3">
    <name type="scientific">Jeotgalicoccus saudimassiliensis</name>
    <dbReference type="NCBI Taxonomy" id="1461582"/>
    <lineage>
        <taxon>Bacteria</taxon>
        <taxon>Bacillati</taxon>
        <taxon>Bacillota</taxon>
        <taxon>Bacilli</taxon>
        <taxon>Bacillales</taxon>
        <taxon>Staphylococcaceae</taxon>
        <taxon>Jeotgalicoccus</taxon>
    </lineage>
</organism>
<evidence type="ECO:0008006" key="4">
    <source>
        <dbReference type="Google" id="ProtNLM"/>
    </source>
</evidence>
<feature type="transmembrane region" description="Helical" evidence="1">
    <location>
        <begin position="32"/>
        <end position="51"/>
    </location>
</feature>
<proteinExistence type="predicted"/>